<feature type="region of interest" description="Disordered" evidence="1">
    <location>
        <begin position="397"/>
        <end position="419"/>
    </location>
</feature>
<accession>A0A8X7VQ40</accession>
<feature type="compositionally biased region" description="Basic and acidic residues" evidence="1">
    <location>
        <begin position="232"/>
        <end position="250"/>
    </location>
</feature>
<reference evidence="3 4" key="1">
    <citation type="submission" date="2020-02" db="EMBL/GenBank/DDBJ databases">
        <authorList>
            <person name="Ma Q."/>
            <person name="Huang Y."/>
            <person name="Song X."/>
            <person name="Pei D."/>
        </authorList>
    </citation>
    <scope>NUCLEOTIDE SEQUENCE [LARGE SCALE GENOMIC DNA]</scope>
    <source>
        <strain evidence="3">Sxm20200214</strain>
        <tissue evidence="3">Leaf</tissue>
    </source>
</reference>
<evidence type="ECO:0000313" key="4">
    <source>
        <dbReference type="Proteomes" id="UP000886595"/>
    </source>
</evidence>
<dbReference type="EMBL" id="JAAMPC010000004">
    <property type="protein sequence ID" value="KAG2315334.1"/>
    <property type="molecule type" value="Genomic_DNA"/>
</dbReference>
<dbReference type="PANTHER" id="PTHR46445:SF9">
    <property type="entry name" value="GBF-INTERACTING PROTEIN 1 N-TERMINAL DOMAIN-CONTAINING PROTEIN"/>
    <property type="match status" value="1"/>
</dbReference>
<keyword evidence="4" id="KW-1185">Reference proteome</keyword>
<proteinExistence type="predicted"/>
<dbReference type="Pfam" id="PF06972">
    <property type="entry name" value="GIP1_N"/>
    <property type="match status" value="1"/>
</dbReference>
<dbReference type="AlphaFoldDB" id="A0A8X7VQ40"/>
<dbReference type="SUPFAM" id="SSF46934">
    <property type="entry name" value="UBA-like"/>
    <property type="match status" value="1"/>
</dbReference>
<protein>
    <recommendedName>
        <fullName evidence="2">GBF-interacting protein 1 N-terminal domain-containing protein</fullName>
    </recommendedName>
</protein>
<dbReference type="PANTHER" id="PTHR46445">
    <property type="entry name" value="RNA POLYMERASE II DEGRADATION FACTOR-LIKE PROTEIN (DUF1296)"/>
    <property type="match status" value="1"/>
</dbReference>
<dbReference type="OrthoDB" id="753279at2759"/>
<organism evidence="3 4">
    <name type="scientific">Brassica carinata</name>
    <name type="common">Ethiopian mustard</name>
    <name type="synonym">Abyssinian cabbage</name>
    <dbReference type="NCBI Taxonomy" id="52824"/>
    <lineage>
        <taxon>Eukaryota</taxon>
        <taxon>Viridiplantae</taxon>
        <taxon>Streptophyta</taxon>
        <taxon>Embryophyta</taxon>
        <taxon>Tracheophyta</taxon>
        <taxon>Spermatophyta</taxon>
        <taxon>Magnoliopsida</taxon>
        <taxon>eudicotyledons</taxon>
        <taxon>Gunneridae</taxon>
        <taxon>Pentapetalae</taxon>
        <taxon>rosids</taxon>
        <taxon>malvids</taxon>
        <taxon>Brassicales</taxon>
        <taxon>Brassicaceae</taxon>
        <taxon>Brassiceae</taxon>
        <taxon>Brassica</taxon>
    </lineage>
</organism>
<sequence length="595" mass="66038">MGGQGSVSKMVQQLKEIVNCSDSEIYNMLVECNMEPNKTVIELLSQDSFQEVKSKRNKKKDTKDQAESSRRRIPNRGARNSAKDSYNTARGGRNKFNSNETRLAQSVSANRRGNHWAGSSSAQGVRPPPNSVPKNAEVKKAAPTGSTGAATSSSLPARAYQSAWASANPGKKTMAEIVKMGKPLHQKKVIVPRSSETQESGSKAPLKDEGSSTQKQDVSEPVSSILQPATEPKTHADQVSDPQHVNESRSLETQGSGSKAPLKDEGPSKRGVSGPASSLLKPSAEPKTHAEQVSEPQNVDESQMDDEVPETKTNPVAFHPDVDQVAQCSHLRFGTFGLGMGSGQASSGFNDILQDTQETGEDSSFRHLNTNFYEGEEEELRDDATDETYYHIDLTARNDHASSDSEAQAAQHERPQEDPQMQNFESFFTNLMDLRGARQQAAALNQHPALNAYYHQHGMPLGHHGNNFTSYPFMPHGYTHWGFQQGFNHQAPLVVVFPHSAPSLQQQNENSTPWQQIERPNLRPFPRGGDYAFRVHPNQQPPGFVQALHQQQLSQQSARLLDQLHHHHEHHHYHHEQRAGEASRRIREQLWPNNN</sequence>
<feature type="compositionally biased region" description="Polar residues" evidence="1">
    <location>
        <begin position="95"/>
        <end position="123"/>
    </location>
</feature>
<dbReference type="Proteomes" id="UP000886595">
    <property type="component" value="Unassembled WGS sequence"/>
</dbReference>
<name>A0A8X7VQ40_BRACI</name>
<gene>
    <name evidence="3" type="ORF">Bca52824_018456</name>
</gene>
<dbReference type="InterPro" id="IPR009060">
    <property type="entry name" value="UBA-like_sf"/>
</dbReference>
<evidence type="ECO:0000313" key="3">
    <source>
        <dbReference type="EMBL" id="KAG2315334.1"/>
    </source>
</evidence>
<comment type="caution">
    <text evidence="3">The sequence shown here is derived from an EMBL/GenBank/DDBJ whole genome shotgun (WGS) entry which is preliminary data.</text>
</comment>
<feature type="compositionally biased region" description="Polar residues" evidence="1">
    <location>
        <begin position="211"/>
        <end position="227"/>
    </location>
</feature>
<evidence type="ECO:0000259" key="2">
    <source>
        <dbReference type="Pfam" id="PF06972"/>
    </source>
</evidence>
<feature type="compositionally biased region" description="Basic and acidic residues" evidence="1">
    <location>
        <begin position="61"/>
        <end position="70"/>
    </location>
</feature>
<feature type="domain" description="GBF-interacting protein 1 N-terminal" evidence="2">
    <location>
        <begin position="6"/>
        <end position="60"/>
    </location>
</feature>
<evidence type="ECO:0000256" key="1">
    <source>
        <dbReference type="SAM" id="MobiDB-lite"/>
    </source>
</evidence>
<feature type="region of interest" description="Disordered" evidence="1">
    <location>
        <begin position="48"/>
        <end position="316"/>
    </location>
</feature>
<feature type="compositionally biased region" description="Low complexity" evidence="1">
    <location>
        <begin position="141"/>
        <end position="157"/>
    </location>
</feature>
<dbReference type="InterPro" id="IPR009719">
    <property type="entry name" value="GIP1_N"/>
</dbReference>